<dbReference type="SUPFAM" id="SSF52540">
    <property type="entry name" value="P-loop containing nucleoside triphosphate hydrolases"/>
    <property type="match status" value="1"/>
</dbReference>
<dbReference type="InterPro" id="IPR027417">
    <property type="entry name" value="P-loop_NTPase"/>
</dbReference>
<dbReference type="PANTHER" id="PTHR11669">
    <property type="entry name" value="REPLICATION FACTOR C / DNA POLYMERASE III GAMMA-TAU SUBUNIT"/>
    <property type="match status" value="1"/>
</dbReference>
<proteinExistence type="predicted"/>
<dbReference type="RefSeq" id="WP_053402929.1">
    <property type="nucleotide sequence ID" value="NZ_JAUKEN010000008.1"/>
</dbReference>
<dbReference type="PANTHER" id="PTHR11669:SF8">
    <property type="entry name" value="DNA POLYMERASE III SUBUNIT DELTA"/>
    <property type="match status" value="1"/>
</dbReference>
<organism evidence="1 2">
    <name type="scientific">Priestia koreensis</name>
    <dbReference type="NCBI Taxonomy" id="284581"/>
    <lineage>
        <taxon>Bacteria</taxon>
        <taxon>Bacillati</taxon>
        <taxon>Bacillota</taxon>
        <taxon>Bacilli</taxon>
        <taxon>Bacillales</taxon>
        <taxon>Bacillaceae</taxon>
        <taxon>Priestia</taxon>
    </lineage>
</organism>
<dbReference type="GO" id="GO:0003887">
    <property type="term" value="F:DNA-directed DNA polymerase activity"/>
    <property type="evidence" value="ECO:0007669"/>
    <property type="project" value="UniProtKB-EC"/>
</dbReference>
<dbReference type="EC" id="2.7.7.7" evidence="1"/>
<accession>A0A0M0KVE4</accession>
<dbReference type="Gene3D" id="3.40.50.300">
    <property type="entry name" value="P-loop containing nucleotide triphosphate hydrolases"/>
    <property type="match status" value="1"/>
</dbReference>
<evidence type="ECO:0000313" key="1">
    <source>
        <dbReference type="EMBL" id="KOO42363.1"/>
    </source>
</evidence>
<comment type="caution">
    <text evidence="1">The sequence shown here is derived from an EMBL/GenBank/DDBJ whole genome shotgun (WGS) entry which is preliminary data.</text>
</comment>
<dbReference type="NCBIfam" id="TIGR00678">
    <property type="entry name" value="holB"/>
    <property type="match status" value="1"/>
</dbReference>
<sequence>MNKTWAQLEELQPQVLKILNNALVKDRVAHAYIFEGNRGTGKKEVSVLFAKSLLCQDNRGVYPCNECINCKRIDSGNHPDMHVVEPDGNSIKKEQIQQLQSEFVKAGVESNRKIYVIEHVDRMTVNAANSLLKFLEEPNSETYAILLTENPQKLLNTIISRCQVLSFRTLPPIHLQTRLINEGVDESSAIILSNLTNSMEEALQLNNDEWFGLGRKLVIQLYEVLMNRPHQALLFIHENWVKHFTDKAQNEVGLNLLLLLYRDILHIQIDQEEKVVFSYKKEELKKDALQQSQKKTVRSLELILEAKNKLNSNMNLQLLMEQLVLDLQEG</sequence>
<dbReference type="PATRIC" id="fig|284581.3.peg.1793"/>
<dbReference type="InterPro" id="IPR050238">
    <property type="entry name" value="DNA_Rep/Repair_Clamp_Loader"/>
</dbReference>
<dbReference type="GO" id="GO:0006261">
    <property type="term" value="P:DNA-templated DNA replication"/>
    <property type="evidence" value="ECO:0007669"/>
    <property type="project" value="TreeGrafter"/>
</dbReference>
<dbReference type="NCBIfam" id="NF005972">
    <property type="entry name" value="PRK08058.1"/>
    <property type="match status" value="1"/>
</dbReference>
<dbReference type="GO" id="GO:0008408">
    <property type="term" value="F:3'-5' exonuclease activity"/>
    <property type="evidence" value="ECO:0007669"/>
    <property type="project" value="InterPro"/>
</dbReference>
<name>A0A0M0KVE4_9BACI</name>
<dbReference type="InterPro" id="IPR004622">
    <property type="entry name" value="DNA_pol_HolB"/>
</dbReference>
<protein>
    <submittedName>
        <fullName evidence="1">DNA polymerase III subunit delta</fullName>
        <ecNumber evidence="1">2.7.7.7</ecNumber>
    </submittedName>
</protein>
<dbReference type="Pfam" id="PF13177">
    <property type="entry name" value="DNA_pol3_delta2"/>
    <property type="match status" value="1"/>
</dbReference>
<keyword evidence="1" id="KW-0548">Nucleotidyltransferase</keyword>
<reference evidence="2" key="1">
    <citation type="submission" date="2015-08" db="EMBL/GenBank/DDBJ databases">
        <title>Fjat-14210 dsm16467.</title>
        <authorList>
            <person name="Liu B."/>
            <person name="Wang J."/>
            <person name="Zhu Y."/>
            <person name="Liu G."/>
            <person name="Chen Q."/>
            <person name="Chen Z."/>
            <person name="Lan J."/>
            <person name="Che J."/>
            <person name="Ge C."/>
            <person name="Shi H."/>
            <person name="Pan Z."/>
            <person name="Liu X."/>
        </authorList>
    </citation>
    <scope>NUCLEOTIDE SEQUENCE [LARGE SCALE GENOMIC DNA]</scope>
    <source>
        <strain evidence="2">DSM 16467</strain>
    </source>
</reference>
<dbReference type="Proteomes" id="UP000037558">
    <property type="component" value="Unassembled WGS sequence"/>
</dbReference>
<keyword evidence="2" id="KW-1185">Reference proteome</keyword>
<dbReference type="AlphaFoldDB" id="A0A0M0KVE4"/>
<dbReference type="OrthoDB" id="9810148at2"/>
<dbReference type="FunFam" id="3.40.50.300:FF:001255">
    <property type="entry name" value="DNA polymerase III subunit delta"/>
    <property type="match status" value="1"/>
</dbReference>
<dbReference type="STRING" id="284581.AMD01_18505"/>
<dbReference type="EMBL" id="LILC01000025">
    <property type="protein sequence ID" value="KOO42363.1"/>
    <property type="molecule type" value="Genomic_DNA"/>
</dbReference>
<keyword evidence="1" id="KW-0808">Transferase</keyword>
<gene>
    <name evidence="1" type="ORF">AMD01_18505</name>
</gene>
<evidence type="ECO:0000313" key="2">
    <source>
        <dbReference type="Proteomes" id="UP000037558"/>
    </source>
</evidence>